<proteinExistence type="predicted"/>
<name>A0ABP9EUQ4_9FLAO</name>
<evidence type="ECO:0000313" key="2">
    <source>
        <dbReference type="Proteomes" id="UP001500433"/>
    </source>
</evidence>
<dbReference type="RefSeq" id="WP_345272767.1">
    <property type="nucleotide sequence ID" value="NZ_BAABJH010000001.1"/>
</dbReference>
<gene>
    <name evidence="1" type="ORF">GCM10023311_08160</name>
</gene>
<evidence type="ECO:0000313" key="1">
    <source>
        <dbReference type="EMBL" id="GAA4886918.1"/>
    </source>
</evidence>
<dbReference type="Proteomes" id="UP001500433">
    <property type="component" value="Unassembled WGS sequence"/>
</dbReference>
<sequence length="117" mass="13373">MKNKDNTIRSDKEKLEATVKLLSPRKRKCYQIDDEELSSQEVTFMVENNGELRYIISCLLRVSILALEGDGILCPPRLPFCSNESAVITILELIDNILPDDQLNSYDDIEKLLLSKE</sequence>
<accession>A0ABP9EUQ4</accession>
<organism evidence="1 2">
    <name type="scientific">Flaviramulus aquimarinus</name>
    <dbReference type="NCBI Taxonomy" id="1170456"/>
    <lineage>
        <taxon>Bacteria</taxon>
        <taxon>Pseudomonadati</taxon>
        <taxon>Bacteroidota</taxon>
        <taxon>Flavobacteriia</taxon>
        <taxon>Flavobacteriales</taxon>
        <taxon>Flavobacteriaceae</taxon>
        <taxon>Flaviramulus</taxon>
    </lineage>
</organism>
<dbReference type="EMBL" id="BAABJH010000001">
    <property type="protein sequence ID" value="GAA4886918.1"/>
    <property type="molecule type" value="Genomic_DNA"/>
</dbReference>
<protein>
    <submittedName>
        <fullName evidence="1">Uncharacterized protein</fullName>
    </submittedName>
</protein>
<reference evidence="2" key="1">
    <citation type="journal article" date="2019" name="Int. J. Syst. Evol. Microbiol.">
        <title>The Global Catalogue of Microorganisms (GCM) 10K type strain sequencing project: providing services to taxonomists for standard genome sequencing and annotation.</title>
        <authorList>
            <consortium name="The Broad Institute Genomics Platform"/>
            <consortium name="The Broad Institute Genome Sequencing Center for Infectious Disease"/>
            <person name="Wu L."/>
            <person name="Ma J."/>
        </authorList>
    </citation>
    <scope>NUCLEOTIDE SEQUENCE [LARGE SCALE GENOMIC DNA]</scope>
    <source>
        <strain evidence="2">JCM 18274</strain>
    </source>
</reference>
<keyword evidence="2" id="KW-1185">Reference proteome</keyword>
<comment type="caution">
    <text evidence="1">The sequence shown here is derived from an EMBL/GenBank/DDBJ whole genome shotgun (WGS) entry which is preliminary data.</text>
</comment>